<gene>
    <name evidence="1" type="ORF">H1Rhizo25873_000003</name>
</gene>
<proteinExistence type="predicted"/>
<accession>A0A514DCK9</accession>
<dbReference type="EMBL" id="MN036171">
    <property type="protein sequence ID" value="QDH91342.1"/>
    <property type="molecule type" value="Genomic_RNA"/>
</dbReference>
<name>A0A514DCK9_9VIRU</name>
<protein>
    <recommendedName>
        <fullName evidence="2">Maturation</fullName>
    </recommendedName>
</protein>
<reference evidence="1" key="1">
    <citation type="submission" date="2019-05" db="EMBL/GenBank/DDBJ databases">
        <title>Metatranscriptomic reconstruction reveals RNA viruses with the potential to shape carbon cycling in soil.</title>
        <authorList>
            <person name="Starr E.P."/>
            <person name="Nuccio E."/>
            <person name="Pett-Ridge J."/>
            <person name="Banfield J.F."/>
            <person name="Firestone M.K."/>
        </authorList>
    </citation>
    <scope>NUCLEOTIDE SEQUENCE</scope>
    <source>
        <strain evidence="1">H1_Rhizo_25_scaffold_873</strain>
    </source>
</reference>
<organism evidence="1">
    <name type="scientific">Leviviridae sp</name>
    <dbReference type="NCBI Taxonomy" id="2027243"/>
    <lineage>
        <taxon>Viruses</taxon>
        <taxon>Riboviria</taxon>
        <taxon>Orthornavirae</taxon>
        <taxon>Lenarviricota</taxon>
        <taxon>Leviviricetes</taxon>
        <taxon>Norzivirales</taxon>
        <taxon>Fiersviridae</taxon>
    </lineage>
</organism>
<evidence type="ECO:0000313" key="1">
    <source>
        <dbReference type="EMBL" id="QDH91342.1"/>
    </source>
</evidence>
<evidence type="ECO:0008006" key="2">
    <source>
        <dbReference type="Google" id="ProtNLM"/>
    </source>
</evidence>
<sequence length="525" mass="59841">MYGNISEPINSFYASNYPGSPTRSGSLSWLKRSLTRSGNNGRSTLSQGVQVMQIPRYRTIYKRFVINKPRRVAVAIRRGGGRPIYSVRNIPLRKQSSRPPDISGTPEIDKKTFDMLLTKRKDLPNFRSGNSYAQLFISGYTKQWEKKVYKTLMIPYTVKRPKRVIYKVSKVIKLPAVVYPDQQPHQLTFTTYTHEGLDQNASVSYTYDHHFGPDPNPIGHTEIIGRMAGQHSCPEDVYFGTNESFSDQSSLYLEELRSRSLYNMASNARDGIANISNIVAEREGLKRTISEWAVSTLVTLVRGKKAVAEALVDKLSNPKSIAQLYLSYIYGLKPTIDDFSNLMKELSQSATTWRKYKGTATKRWETFNSFRLGPSTITVTRKYRLSVKNQVLLTGSDGHPSISNHLNINWLEAGWEVLPFSFVADWFVPISAYLDSQDLFDDVHVISWHETQYYTEEYLVRIDHSGKYADFTFSGPIQEFTGKKVHVDRFVRSGQPTLPAPQFKSPISRTHIVNSIMLLIANLKR</sequence>